<reference evidence="2" key="1">
    <citation type="submission" date="2021-01" db="EMBL/GenBank/DDBJ databases">
        <authorList>
            <person name="Corre E."/>
            <person name="Pelletier E."/>
            <person name="Niang G."/>
            <person name="Scheremetjew M."/>
            <person name="Finn R."/>
            <person name="Kale V."/>
            <person name="Holt S."/>
            <person name="Cochrane G."/>
            <person name="Meng A."/>
            <person name="Brown T."/>
            <person name="Cohen L."/>
        </authorList>
    </citation>
    <scope>NUCLEOTIDE SEQUENCE</scope>
    <source>
        <strain evidence="2">B650</strain>
    </source>
</reference>
<dbReference type="EMBL" id="HBGY01021462">
    <property type="protein sequence ID" value="CAD9591341.1"/>
    <property type="molecule type" value="Transcribed_RNA"/>
</dbReference>
<feature type="region of interest" description="Disordered" evidence="1">
    <location>
        <begin position="241"/>
        <end position="269"/>
    </location>
</feature>
<evidence type="ECO:0000256" key="1">
    <source>
        <dbReference type="SAM" id="MobiDB-lite"/>
    </source>
</evidence>
<organism evidence="2">
    <name type="scientific">Leptocylindrus danicus</name>
    <dbReference type="NCBI Taxonomy" id="163516"/>
    <lineage>
        <taxon>Eukaryota</taxon>
        <taxon>Sar</taxon>
        <taxon>Stramenopiles</taxon>
        <taxon>Ochrophyta</taxon>
        <taxon>Bacillariophyta</taxon>
        <taxon>Coscinodiscophyceae</taxon>
        <taxon>Chaetocerotophycidae</taxon>
        <taxon>Leptocylindrales</taxon>
        <taxon>Leptocylindraceae</taxon>
        <taxon>Leptocylindrus</taxon>
    </lineage>
</organism>
<gene>
    <name evidence="2" type="ORF">LDAN0321_LOCUS13510</name>
</gene>
<accession>A0A7S2L180</accession>
<proteinExistence type="predicted"/>
<name>A0A7S2L180_9STRA</name>
<feature type="region of interest" description="Disordered" evidence="1">
    <location>
        <begin position="95"/>
        <end position="128"/>
    </location>
</feature>
<dbReference type="AlphaFoldDB" id="A0A7S2L180"/>
<protein>
    <submittedName>
        <fullName evidence="2">Uncharacterized protein</fullName>
    </submittedName>
</protein>
<evidence type="ECO:0000313" key="2">
    <source>
        <dbReference type="EMBL" id="CAD9591341.1"/>
    </source>
</evidence>
<sequence>MVRRVLDYTDAGAVLEATIGDLLSSVCSKGEICRRAYDIERCLGQGEDYKVDVPKEMSCLLPAGGSAADADDVGDVSSSILAALKQTDDDLFVYHADPPSKELDNSSSSHSSIRPNDSIERSGSISKVPGVSSPMAALLASLGWGHDGPDYTAATDAKGEADVPEKYLRMSCILCGVSANVPIVKSISTEANVSVIDGEGELIDADCKHNGENEKVADAFSSDSENLKSKTASAGTCTVTFGENASDIPPQKRRRLEGNGLPPSPDPMQPLAHHRYFCPMICKAIRDDEERHGDNNPAWKVILSQLVSDSTSRGDIINDDAAKLLQTKANVIIANVLGDII</sequence>